<accession>A0ABT5BBL1</accession>
<sequence length="306" mass="32573">MTAFLPPHRCAMAPGVTALAASLILACGARSGLTEDDTGDGTGSMSVDPREGGCDNPIVLPLANMEVRGRLQGPSRVEGFCGDGVLDGGAEDTYLIVPTFNTDVLLLMQPSTEFTPTLRVTRDGCYEDDNNLPRMCAAPVGDVQFRHFFAEVGHEYSVTVDSPEGTDGHYAMQIVYTAPTLDGCPIHMNQIDQMPGGVFNWNNTLGGRAGEVDGHCGGPGAENMFQVNVSVPGEILFRVTADTSFAPALSIRTGCGGSSELVCTSMQETGSPTLEILQFFEPGTYFVVVDQNDIRGGEYVLEVQFL</sequence>
<evidence type="ECO:0008006" key="4">
    <source>
        <dbReference type="Google" id="ProtNLM"/>
    </source>
</evidence>
<dbReference type="Proteomes" id="UP001217838">
    <property type="component" value="Unassembled WGS sequence"/>
</dbReference>
<feature type="chain" id="PRO_5046822251" description="Peptidase C-terminal archaeal/bacterial domain-containing protein" evidence="1">
    <location>
        <begin position="21"/>
        <end position="306"/>
    </location>
</feature>
<feature type="signal peptide" evidence="1">
    <location>
        <begin position="1"/>
        <end position="20"/>
    </location>
</feature>
<protein>
    <recommendedName>
        <fullName evidence="4">Peptidase C-terminal archaeal/bacterial domain-containing protein</fullName>
    </recommendedName>
</protein>
<evidence type="ECO:0000313" key="3">
    <source>
        <dbReference type="Proteomes" id="UP001217838"/>
    </source>
</evidence>
<evidence type="ECO:0000313" key="2">
    <source>
        <dbReference type="EMBL" id="MDC0671518.1"/>
    </source>
</evidence>
<name>A0ABT5BBL1_9BACT</name>
<keyword evidence="3" id="KW-1185">Reference proteome</keyword>
<keyword evidence="1" id="KW-0732">Signal</keyword>
<dbReference type="Gene3D" id="2.60.120.380">
    <property type="match status" value="1"/>
</dbReference>
<dbReference type="RefSeq" id="WP_272001849.1">
    <property type="nucleotide sequence ID" value="NZ_JAQNDN010000016.1"/>
</dbReference>
<reference evidence="2 3" key="1">
    <citation type="submission" date="2022-11" db="EMBL/GenBank/DDBJ databases">
        <title>Minimal conservation of predation-associated metabolite biosynthetic gene clusters underscores biosynthetic potential of Myxococcota including descriptions for ten novel species: Archangium lansinium sp. nov., Myxococcus landrumus sp. nov., Nannocystis bai.</title>
        <authorList>
            <person name="Ahearne A."/>
            <person name="Stevens C."/>
            <person name="Dowd S."/>
        </authorList>
    </citation>
    <scope>NUCLEOTIDE SEQUENCE [LARGE SCALE GENOMIC DNA]</scope>
    <source>
        <strain evidence="2 3">NCELM</strain>
    </source>
</reference>
<comment type="caution">
    <text evidence="2">The sequence shown here is derived from an EMBL/GenBank/DDBJ whole genome shotgun (WGS) entry which is preliminary data.</text>
</comment>
<proteinExistence type="predicted"/>
<organism evidence="2 3">
    <name type="scientific">Nannocystis radixulma</name>
    <dbReference type="NCBI Taxonomy" id="2995305"/>
    <lineage>
        <taxon>Bacteria</taxon>
        <taxon>Pseudomonadati</taxon>
        <taxon>Myxococcota</taxon>
        <taxon>Polyangia</taxon>
        <taxon>Nannocystales</taxon>
        <taxon>Nannocystaceae</taxon>
        <taxon>Nannocystis</taxon>
    </lineage>
</organism>
<dbReference type="EMBL" id="JAQNDN010000016">
    <property type="protein sequence ID" value="MDC0671518.1"/>
    <property type="molecule type" value="Genomic_DNA"/>
</dbReference>
<gene>
    <name evidence="2" type="ORF">POL58_27465</name>
</gene>
<evidence type="ECO:0000256" key="1">
    <source>
        <dbReference type="SAM" id="SignalP"/>
    </source>
</evidence>